<feature type="chain" id="PRO_5027974594" evidence="2">
    <location>
        <begin position="31"/>
        <end position="103"/>
    </location>
</feature>
<keyword evidence="1" id="KW-1133">Transmembrane helix</keyword>
<protein>
    <submittedName>
        <fullName evidence="3">Uncharacterized protein</fullName>
    </submittedName>
</protein>
<keyword evidence="1" id="KW-0472">Membrane</keyword>
<name>A0A7C9B4P0_OPUST</name>
<evidence type="ECO:0000256" key="2">
    <source>
        <dbReference type="SAM" id="SignalP"/>
    </source>
</evidence>
<organism evidence="3">
    <name type="scientific">Opuntia streptacantha</name>
    <name type="common">Prickly pear cactus</name>
    <name type="synonym">Opuntia cardona</name>
    <dbReference type="NCBI Taxonomy" id="393608"/>
    <lineage>
        <taxon>Eukaryota</taxon>
        <taxon>Viridiplantae</taxon>
        <taxon>Streptophyta</taxon>
        <taxon>Embryophyta</taxon>
        <taxon>Tracheophyta</taxon>
        <taxon>Spermatophyta</taxon>
        <taxon>Magnoliopsida</taxon>
        <taxon>eudicotyledons</taxon>
        <taxon>Gunneridae</taxon>
        <taxon>Pentapetalae</taxon>
        <taxon>Caryophyllales</taxon>
        <taxon>Cactineae</taxon>
        <taxon>Cactaceae</taxon>
        <taxon>Opuntioideae</taxon>
        <taxon>Opuntia</taxon>
    </lineage>
</organism>
<sequence>MQFPVSSITSTMKFHLLTLHLYMSPNSCMAATTSDDLVELKKNSEKDLISILISQTHIVTLCEMLRIRLNGFQSLKLMVVAFQGLVLLPREFLLLLLLLLKQE</sequence>
<proteinExistence type="predicted"/>
<feature type="transmembrane region" description="Helical" evidence="1">
    <location>
        <begin position="77"/>
        <end position="100"/>
    </location>
</feature>
<keyword evidence="1" id="KW-0812">Transmembrane</keyword>
<dbReference type="EMBL" id="GISG01285165">
    <property type="protein sequence ID" value="MBA4679955.1"/>
    <property type="molecule type" value="Transcribed_RNA"/>
</dbReference>
<reference evidence="3" key="2">
    <citation type="submission" date="2020-07" db="EMBL/GenBank/DDBJ databases">
        <authorList>
            <person name="Vera ALvarez R."/>
            <person name="Arias-Moreno D.M."/>
            <person name="Jimenez-Jacinto V."/>
            <person name="Jimenez-Bremont J.F."/>
            <person name="Swaminathan K."/>
            <person name="Moose S.P."/>
            <person name="Guerrero-Gonzalez M.L."/>
            <person name="Marino-Ramirez L."/>
            <person name="Landsman D."/>
            <person name="Rodriguez-Kessler M."/>
            <person name="Delgado-Sanchez P."/>
        </authorList>
    </citation>
    <scope>NUCLEOTIDE SEQUENCE</scope>
    <source>
        <tissue evidence="3">Cladode</tissue>
    </source>
</reference>
<reference evidence="3" key="1">
    <citation type="journal article" date="2013" name="J. Plant Res.">
        <title>Effect of fungi and light on seed germination of three Opuntia species from semiarid lands of central Mexico.</title>
        <authorList>
            <person name="Delgado-Sanchez P."/>
            <person name="Jimenez-Bremont J.F."/>
            <person name="Guerrero-Gonzalez Mde L."/>
            <person name="Flores J."/>
        </authorList>
    </citation>
    <scope>NUCLEOTIDE SEQUENCE</scope>
    <source>
        <tissue evidence="3">Cladode</tissue>
    </source>
</reference>
<accession>A0A7C9B4P0</accession>
<evidence type="ECO:0000256" key="1">
    <source>
        <dbReference type="SAM" id="Phobius"/>
    </source>
</evidence>
<evidence type="ECO:0000313" key="3">
    <source>
        <dbReference type="EMBL" id="MBA4679955.1"/>
    </source>
</evidence>
<feature type="signal peptide" evidence="2">
    <location>
        <begin position="1"/>
        <end position="30"/>
    </location>
</feature>
<keyword evidence="2" id="KW-0732">Signal</keyword>
<dbReference type="AlphaFoldDB" id="A0A7C9B4P0"/>